<gene>
    <name evidence="1" type="ORF">HNR65_001542</name>
</gene>
<dbReference type="EMBL" id="JACDUS010000003">
    <property type="protein sequence ID" value="MBA2881216.1"/>
    <property type="molecule type" value="Genomic_DNA"/>
</dbReference>
<name>A0A7W0C8N7_9BACT</name>
<accession>A0A7W0C8N7</accession>
<dbReference type="AlphaFoldDB" id="A0A7W0C8N7"/>
<protein>
    <submittedName>
        <fullName evidence="1">Endogenous inhibitor of DNA gyrase (YacG/DUF329 family)</fullName>
    </submittedName>
</protein>
<organism evidence="1 2">
    <name type="scientific">Desulfosalsimonas propionicica</name>
    <dbReference type="NCBI Taxonomy" id="332175"/>
    <lineage>
        <taxon>Bacteria</taxon>
        <taxon>Pseudomonadati</taxon>
        <taxon>Thermodesulfobacteriota</taxon>
        <taxon>Desulfobacteria</taxon>
        <taxon>Desulfobacterales</taxon>
        <taxon>Desulfosalsimonadaceae</taxon>
        <taxon>Desulfosalsimonas</taxon>
    </lineage>
</organism>
<evidence type="ECO:0000313" key="2">
    <source>
        <dbReference type="Proteomes" id="UP000525298"/>
    </source>
</evidence>
<dbReference type="Proteomes" id="UP000525298">
    <property type="component" value="Unassembled WGS sequence"/>
</dbReference>
<dbReference type="RefSeq" id="WP_181550866.1">
    <property type="nucleotide sequence ID" value="NZ_JACDUS010000003.1"/>
</dbReference>
<comment type="caution">
    <text evidence="1">The sequence shown here is derived from an EMBL/GenBank/DDBJ whole genome shotgun (WGS) entry which is preliminary data.</text>
</comment>
<sequence length="70" mass="7844">MAEQSTPQHCPGFQQFKNLSAFTCKCPECGAEVEIFSDEFDRPHKCHKCNKTIDFTQCSIEASGKTDQPS</sequence>
<reference evidence="1 2" key="1">
    <citation type="submission" date="2020-07" db="EMBL/GenBank/DDBJ databases">
        <title>Genomic Encyclopedia of Type Strains, Phase IV (KMG-IV): sequencing the most valuable type-strain genomes for metagenomic binning, comparative biology and taxonomic classification.</title>
        <authorList>
            <person name="Goeker M."/>
        </authorList>
    </citation>
    <scope>NUCLEOTIDE SEQUENCE [LARGE SCALE GENOMIC DNA]</scope>
    <source>
        <strain evidence="1 2">DSM 17721</strain>
    </source>
</reference>
<proteinExistence type="predicted"/>
<evidence type="ECO:0000313" key="1">
    <source>
        <dbReference type="EMBL" id="MBA2881216.1"/>
    </source>
</evidence>
<keyword evidence="2" id="KW-1185">Reference proteome</keyword>